<dbReference type="Proteomes" id="UP000006620">
    <property type="component" value="Chromosome"/>
</dbReference>
<accession>F8FGK1</accession>
<dbReference type="EMBL" id="CP002869">
    <property type="protein sequence ID" value="AEI44661.1"/>
    <property type="molecule type" value="Genomic_DNA"/>
</dbReference>
<dbReference type="RefSeq" id="WP_013919805.1">
    <property type="nucleotide sequence ID" value="NC_015690.1"/>
</dbReference>
<dbReference type="HOGENOM" id="CLU_153856_0_0_9"/>
<reference evidence="2" key="1">
    <citation type="submission" date="2011-06" db="EMBL/GenBank/DDBJ databases">
        <title>Complete genome sequence of Paenibacillus mucilaginosus KNP414.</title>
        <authorList>
            <person name="Wang J."/>
            <person name="Hu S."/>
            <person name="Hu X."/>
            <person name="Zhang B."/>
            <person name="Dong D."/>
            <person name="Zhang S."/>
            <person name="Zhao K."/>
            <person name="Wu D."/>
        </authorList>
    </citation>
    <scope>NUCLEOTIDE SEQUENCE [LARGE SCALE GENOMIC DNA]</scope>
    <source>
        <strain evidence="2">KNP414</strain>
    </source>
</reference>
<evidence type="ECO:0008006" key="3">
    <source>
        <dbReference type="Google" id="ProtNLM"/>
    </source>
</evidence>
<name>F8FGK1_PAEMK</name>
<sequence>MKKLVVLACFFLLLGCKESDNKIKEIPYLPISPGDVSGMKITGDAMEDREASPEDREQIIKWINSVKHFESEFRGSDRLCPLRITIQVRSHGEIWVCYQDPYGGTSGAFGSLELTSKYQFSQKDLKKFFHRILQEQEK</sequence>
<protein>
    <recommendedName>
        <fullName evidence="3">Lipoprotein</fullName>
    </recommendedName>
</protein>
<dbReference type="KEGG" id="pms:KNP414_06137"/>
<dbReference type="AlphaFoldDB" id="F8FGK1"/>
<evidence type="ECO:0000313" key="2">
    <source>
        <dbReference type="Proteomes" id="UP000006620"/>
    </source>
</evidence>
<gene>
    <name evidence="1" type="ordered locus">KNP414_06137</name>
</gene>
<dbReference type="PROSITE" id="PS51257">
    <property type="entry name" value="PROKAR_LIPOPROTEIN"/>
    <property type="match status" value="1"/>
</dbReference>
<reference evidence="1 2" key="2">
    <citation type="journal article" date="2013" name="Genome Announc.">
        <title>Genome Sequence of Growth-Improving Paenibacillus mucilaginosus Strain KNP414.</title>
        <authorList>
            <person name="Lu J.J."/>
            <person name="Wang J.F."/>
            <person name="Hu X.F."/>
        </authorList>
    </citation>
    <scope>NUCLEOTIDE SEQUENCE [LARGE SCALE GENOMIC DNA]</scope>
    <source>
        <strain evidence="1 2">KNP414</strain>
    </source>
</reference>
<evidence type="ECO:0000313" key="1">
    <source>
        <dbReference type="EMBL" id="AEI44661.1"/>
    </source>
</evidence>
<proteinExistence type="predicted"/>
<organism evidence="1 2">
    <name type="scientific">Paenibacillus mucilaginosus (strain KNP414)</name>
    <dbReference type="NCBI Taxonomy" id="1036673"/>
    <lineage>
        <taxon>Bacteria</taxon>
        <taxon>Bacillati</taxon>
        <taxon>Bacillota</taxon>
        <taxon>Bacilli</taxon>
        <taxon>Bacillales</taxon>
        <taxon>Paenibacillaceae</taxon>
        <taxon>Paenibacillus</taxon>
    </lineage>
</organism>